<feature type="region of interest" description="Disordered" evidence="1">
    <location>
        <begin position="25"/>
        <end position="117"/>
    </location>
</feature>
<organism evidence="3 4">
    <name type="scientific">Streblomastix strix</name>
    <dbReference type="NCBI Taxonomy" id="222440"/>
    <lineage>
        <taxon>Eukaryota</taxon>
        <taxon>Metamonada</taxon>
        <taxon>Preaxostyla</taxon>
        <taxon>Oxymonadida</taxon>
        <taxon>Streblomastigidae</taxon>
        <taxon>Streblomastix</taxon>
    </lineage>
</organism>
<evidence type="ECO:0000256" key="1">
    <source>
        <dbReference type="SAM" id="MobiDB-lite"/>
    </source>
</evidence>
<reference evidence="3 4" key="1">
    <citation type="submission" date="2019-03" db="EMBL/GenBank/DDBJ databases">
        <title>Single cell metagenomics reveals metabolic interactions within the superorganism composed of flagellate Streblomastix strix and complex community of Bacteroidetes bacteria on its surface.</title>
        <authorList>
            <person name="Treitli S.C."/>
            <person name="Kolisko M."/>
            <person name="Husnik F."/>
            <person name="Keeling P."/>
            <person name="Hampl V."/>
        </authorList>
    </citation>
    <scope>NUCLEOTIDE SEQUENCE [LARGE SCALE GENOMIC DNA]</scope>
    <source>
        <strain evidence="3">ST1C</strain>
    </source>
</reference>
<protein>
    <submittedName>
        <fullName evidence="3">Uncharacterized protein</fullName>
    </submittedName>
</protein>
<proteinExistence type="predicted"/>
<feature type="compositionally biased region" description="Basic and acidic residues" evidence="1">
    <location>
        <begin position="93"/>
        <end position="110"/>
    </location>
</feature>
<comment type="caution">
    <text evidence="3">The sequence shown here is derived from an EMBL/GenBank/DDBJ whole genome shotgun (WGS) entry which is preliminary data.</text>
</comment>
<evidence type="ECO:0000313" key="3">
    <source>
        <dbReference type="EMBL" id="KAA6381287.1"/>
    </source>
</evidence>
<dbReference type="EMBL" id="SNRW01007411">
    <property type="protein sequence ID" value="KAA6381287.1"/>
    <property type="molecule type" value="Genomic_DNA"/>
</dbReference>
<feature type="compositionally biased region" description="Basic and acidic residues" evidence="1">
    <location>
        <begin position="74"/>
        <end position="85"/>
    </location>
</feature>
<name>A0A5J4VFF5_9EUKA</name>
<keyword evidence="2" id="KW-0732">Signal</keyword>
<dbReference type="Proteomes" id="UP000324800">
    <property type="component" value="Unassembled WGS sequence"/>
</dbReference>
<dbReference type="AlphaFoldDB" id="A0A5J4VFF5"/>
<evidence type="ECO:0000313" key="4">
    <source>
        <dbReference type="Proteomes" id="UP000324800"/>
    </source>
</evidence>
<feature type="chain" id="PRO_5023904607" evidence="2">
    <location>
        <begin position="24"/>
        <end position="117"/>
    </location>
</feature>
<accession>A0A5J4VFF5</accession>
<gene>
    <name evidence="3" type="ORF">EZS28_023187</name>
</gene>
<feature type="signal peptide" evidence="2">
    <location>
        <begin position="1"/>
        <end position="23"/>
    </location>
</feature>
<feature type="compositionally biased region" description="Basic and acidic residues" evidence="1">
    <location>
        <begin position="36"/>
        <end position="46"/>
    </location>
</feature>
<evidence type="ECO:0000256" key="2">
    <source>
        <dbReference type="SAM" id="SignalP"/>
    </source>
</evidence>
<sequence length="117" mass="13385">MFTNFRAFCDLFLLILLSDAAFSEKFHTANPGPDPMPRKPEPDKPTDPVPEIPPIKREEIHTYKSHTTNPDPDPMPRKPEPDKPTDPVPEIPPIKREENSTKIDKIEQSESKIPVFM</sequence>